<protein>
    <submittedName>
        <fullName evidence="1">Uncharacterized protein</fullName>
    </submittedName>
</protein>
<dbReference type="EMBL" id="JAHUTJ010049276">
    <property type="protein sequence ID" value="MED6282830.1"/>
    <property type="molecule type" value="Genomic_DNA"/>
</dbReference>
<name>A0ABU7E6K4_9TELE</name>
<keyword evidence="2" id="KW-1185">Reference proteome</keyword>
<organism evidence="1 2">
    <name type="scientific">Characodon lateralis</name>
    <dbReference type="NCBI Taxonomy" id="208331"/>
    <lineage>
        <taxon>Eukaryota</taxon>
        <taxon>Metazoa</taxon>
        <taxon>Chordata</taxon>
        <taxon>Craniata</taxon>
        <taxon>Vertebrata</taxon>
        <taxon>Euteleostomi</taxon>
        <taxon>Actinopterygii</taxon>
        <taxon>Neopterygii</taxon>
        <taxon>Teleostei</taxon>
        <taxon>Neoteleostei</taxon>
        <taxon>Acanthomorphata</taxon>
        <taxon>Ovalentaria</taxon>
        <taxon>Atherinomorphae</taxon>
        <taxon>Cyprinodontiformes</taxon>
        <taxon>Goodeidae</taxon>
        <taxon>Characodon</taxon>
    </lineage>
</organism>
<proteinExistence type="predicted"/>
<sequence>MSAGCCGSQPLRGIAAPNKSASLAQRKRVAARVKWLGVAGKNRSGVSSSPRRTKHDRRDAYRLPAAAAMTPMTTEGIPMIKTVPGAAKQVI</sequence>
<evidence type="ECO:0000313" key="2">
    <source>
        <dbReference type="Proteomes" id="UP001352852"/>
    </source>
</evidence>
<comment type="caution">
    <text evidence="1">The sequence shown here is derived from an EMBL/GenBank/DDBJ whole genome shotgun (WGS) entry which is preliminary data.</text>
</comment>
<reference evidence="1 2" key="1">
    <citation type="submission" date="2021-06" db="EMBL/GenBank/DDBJ databases">
        <authorList>
            <person name="Palmer J.M."/>
        </authorList>
    </citation>
    <scope>NUCLEOTIDE SEQUENCE [LARGE SCALE GENOMIC DNA]</scope>
    <source>
        <strain evidence="1 2">CL_MEX2019</strain>
        <tissue evidence="1">Muscle</tissue>
    </source>
</reference>
<evidence type="ECO:0000313" key="1">
    <source>
        <dbReference type="EMBL" id="MED6282830.1"/>
    </source>
</evidence>
<gene>
    <name evidence="1" type="ORF">CHARACLAT_002315</name>
</gene>
<accession>A0ABU7E6K4</accession>
<dbReference type="Proteomes" id="UP001352852">
    <property type="component" value="Unassembled WGS sequence"/>
</dbReference>